<keyword evidence="1" id="KW-0732">Signal</keyword>
<gene>
    <name evidence="4" type="ORF">KP509_32G003400</name>
</gene>
<evidence type="ECO:0000313" key="5">
    <source>
        <dbReference type="Proteomes" id="UP000825935"/>
    </source>
</evidence>
<evidence type="ECO:0008006" key="6">
    <source>
        <dbReference type="Google" id="ProtNLM"/>
    </source>
</evidence>
<dbReference type="OrthoDB" id="1900337at2759"/>
<dbReference type="InterPro" id="IPR005519">
    <property type="entry name" value="Acid_phosphat_B-like"/>
</dbReference>
<dbReference type="Pfam" id="PF03767">
    <property type="entry name" value="Acid_phosphat_B"/>
    <property type="match status" value="1"/>
</dbReference>
<keyword evidence="3" id="KW-0812">Transmembrane</keyword>
<organism evidence="4 5">
    <name type="scientific">Ceratopteris richardii</name>
    <name type="common">Triangle waterfern</name>
    <dbReference type="NCBI Taxonomy" id="49495"/>
    <lineage>
        <taxon>Eukaryota</taxon>
        <taxon>Viridiplantae</taxon>
        <taxon>Streptophyta</taxon>
        <taxon>Embryophyta</taxon>
        <taxon>Tracheophyta</taxon>
        <taxon>Polypodiopsida</taxon>
        <taxon>Polypodiidae</taxon>
        <taxon>Polypodiales</taxon>
        <taxon>Pteridineae</taxon>
        <taxon>Pteridaceae</taxon>
        <taxon>Parkerioideae</taxon>
        <taxon>Ceratopteris</taxon>
    </lineage>
</organism>
<keyword evidence="5" id="KW-1185">Reference proteome</keyword>
<dbReference type="EMBL" id="CM035437">
    <property type="protein sequence ID" value="KAH7286359.1"/>
    <property type="molecule type" value="Genomic_DNA"/>
</dbReference>
<evidence type="ECO:0000256" key="1">
    <source>
        <dbReference type="ARBA" id="ARBA00022729"/>
    </source>
</evidence>
<proteinExistence type="predicted"/>
<protein>
    <recommendedName>
        <fullName evidence="6">Acid phosphatase</fullName>
    </recommendedName>
</protein>
<dbReference type="PANTHER" id="PTHR31284:SF10">
    <property type="entry name" value="ACID PHOSPHATASE-LIKE PROTEIN"/>
    <property type="match status" value="1"/>
</dbReference>
<dbReference type="Gene3D" id="3.40.50.1000">
    <property type="entry name" value="HAD superfamily/HAD-like"/>
    <property type="match status" value="1"/>
</dbReference>
<accession>A0A8T2QRY8</accession>
<evidence type="ECO:0000256" key="2">
    <source>
        <dbReference type="SAM" id="MobiDB-lite"/>
    </source>
</evidence>
<dbReference type="Proteomes" id="UP000825935">
    <property type="component" value="Chromosome 32"/>
</dbReference>
<comment type="caution">
    <text evidence="4">The sequence shown here is derived from an EMBL/GenBank/DDBJ whole genome shotgun (WGS) entry which is preliminary data.</text>
</comment>
<dbReference type="AlphaFoldDB" id="A0A8T2QRY8"/>
<evidence type="ECO:0000256" key="3">
    <source>
        <dbReference type="SAM" id="Phobius"/>
    </source>
</evidence>
<reference evidence="4" key="1">
    <citation type="submission" date="2021-08" db="EMBL/GenBank/DDBJ databases">
        <title>WGS assembly of Ceratopteris richardii.</title>
        <authorList>
            <person name="Marchant D.B."/>
            <person name="Chen G."/>
            <person name="Jenkins J."/>
            <person name="Shu S."/>
            <person name="Leebens-Mack J."/>
            <person name="Grimwood J."/>
            <person name="Schmutz J."/>
            <person name="Soltis P."/>
            <person name="Soltis D."/>
            <person name="Chen Z.-H."/>
        </authorList>
    </citation>
    <scope>NUCLEOTIDE SEQUENCE</scope>
    <source>
        <strain evidence="4">Whitten #5841</strain>
        <tissue evidence="4">Leaf</tissue>
    </source>
</reference>
<evidence type="ECO:0000313" key="4">
    <source>
        <dbReference type="EMBL" id="KAH7286358.1"/>
    </source>
</evidence>
<keyword evidence="3" id="KW-1133">Transmembrane helix</keyword>
<sequence>MASAPSAEENQDIEPAEPALDQNNTSSQSLLSRGGSGYESQFGSLFGSRFSLTDGSGIFISSLTLTIIISAIAVIGIVLIAVIITLAVMLSSCEQRSAVTVSLGDSADLCSSVRLNMELNNVQWWGPPEKCKKEIFKYLNGGQYMKDVAMAVNSARTYLRSLPVEDSQSVGVVLDIDETALSNTFLLEDIGYRFEGLLDEGLGYQMNSVKTLPMLPVLELYNELLAANWSIFFVSERPESALGQTMQTLLDFGYKGWRGIFLRSLADSENVQGFKSNKRIEIEKQGYRIVCTIGDQWSDITGPATGNRTFKLPNPIYQIL</sequence>
<dbReference type="InterPro" id="IPR036412">
    <property type="entry name" value="HAD-like_sf"/>
</dbReference>
<dbReference type="SUPFAM" id="SSF56784">
    <property type="entry name" value="HAD-like"/>
    <property type="match status" value="1"/>
</dbReference>
<feature type="transmembrane region" description="Helical" evidence="3">
    <location>
        <begin position="58"/>
        <end position="88"/>
    </location>
</feature>
<dbReference type="InterPro" id="IPR023214">
    <property type="entry name" value="HAD_sf"/>
</dbReference>
<dbReference type="EMBL" id="CM035437">
    <property type="protein sequence ID" value="KAH7286360.1"/>
    <property type="molecule type" value="Genomic_DNA"/>
</dbReference>
<dbReference type="OMA" id="IQMVLTY"/>
<dbReference type="EMBL" id="CM035437">
    <property type="protein sequence ID" value="KAH7286358.1"/>
    <property type="molecule type" value="Genomic_DNA"/>
</dbReference>
<feature type="region of interest" description="Disordered" evidence="2">
    <location>
        <begin position="1"/>
        <end position="35"/>
    </location>
</feature>
<name>A0A8T2QRY8_CERRI</name>
<dbReference type="PANTHER" id="PTHR31284">
    <property type="entry name" value="ACID PHOSPHATASE-LIKE PROTEIN"/>
    <property type="match status" value="1"/>
</dbReference>
<keyword evidence="3" id="KW-0472">Membrane</keyword>